<feature type="transmembrane region" description="Helical" evidence="17">
    <location>
        <begin position="203"/>
        <end position="227"/>
    </location>
</feature>
<evidence type="ECO:0000256" key="1">
    <source>
        <dbReference type="ARBA" id="ARBA00004448"/>
    </source>
</evidence>
<evidence type="ECO:0000256" key="2">
    <source>
        <dbReference type="ARBA" id="ARBA00007012"/>
    </source>
</evidence>
<dbReference type="PANTHER" id="PTHR46552">
    <property type="entry name" value="NADH-UBIQUINONE OXIDOREDUCTASE CHAIN 2"/>
    <property type="match status" value="1"/>
</dbReference>
<dbReference type="Pfam" id="PF06444">
    <property type="entry name" value="NADH_dehy_S2_C"/>
    <property type="match status" value="1"/>
</dbReference>
<feature type="transmembrane region" description="Helical" evidence="17">
    <location>
        <begin position="59"/>
        <end position="80"/>
    </location>
</feature>
<evidence type="ECO:0000256" key="6">
    <source>
        <dbReference type="ARBA" id="ARBA00022660"/>
    </source>
</evidence>
<dbReference type="GO" id="GO:0008137">
    <property type="term" value="F:NADH dehydrogenase (ubiquinone) activity"/>
    <property type="evidence" value="ECO:0007669"/>
    <property type="project" value="UniProtKB-EC"/>
</dbReference>
<feature type="transmembrane region" description="Helical" evidence="17">
    <location>
        <begin position="234"/>
        <end position="256"/>
    </location>
</feature>
<evidence type="ECO:0000256" key="3">
    <source>
        <dbReference type="ARBA" id="ARBA00012944"/>
    </source>
</evidence>
<comment type="catalytic activity">
    <reaction evidence="16 17">
        <text>a ubiquinone + NADH + 5 H(+)(in) = a ubiquinol + NAD(+) + 4 H(+)(out)</text>
        <dbReference type="Rhea" id="RHEA:29091"/>
        <dbReference type="Rhea" id="RHEA-COMP:9565"/>
        <dbReference type="Rhea" id="RHEA-COMP:9566"/>
        <dbReference type="ChEBI" id="CHEBI:15378"/>
        <dbReference type="ChEBI" id="CHEBI:16389"/>
        <dbReference type="ChEBI" id="CHEBI:17976"/>
        <dbReference type="ChEBI" id="CHEBI:57540"/>
        <dbReference type="ChEBI" id="CHEBI:57945"/>
        <dbReference type="EC" id="7.1.1.2"/>
    </reaction>
</comment>
<evidence type="ECO:0000256" key="9">
    <source>
        <dbReference type="ARBA" id="ARBA00022967"/>
    </source>
</evidence>
<evidence type="ECO:0000256" key="11">
    <source>
        <dbReference type="ARBA" id="ARBA00022989"/>
    </source>
</evidence>
<evidence type="ECO:0000256" key="10">
    <source>
        <dbReference type="ARBA" id="ARBA00022982"/>
    </source>
</evidence>
<evidence type="ECO:0000256" key="8">
    <source>
        <dbReference type="ARBA" id="ARBA00022792"/>
    </source>
</evidence>
<keyword evidence="8 17" id="KW-0999">Mitochondrion inner membrane</keyword>
<keyword evidence="10 17" id="KW-0249">Electron transport</keyword>
<dbReference type="GO" id="GO:0006120">
    <property type="term" value="P:mitochondrial electron transport, NADH to ubiquinone"/>
    <property type="evidence" value="ECO:0007669"/>
    <property type="project" value="InterPro"/>
</dbReference>
<comment type="function">
    <text evidence="17">Core subunit of the mitochondrial membrane respiratory chain NADH dehydrogenase (Complex I) which catalyzes electron transfer from NADH through the respiratory chain, using ubiquinone as an electron acceptor. Essential for the catalytic activity and assembly of complex I.</text>
</comment>
<gene>
    <name evidence="20" type="primary">ND2</name>
</gene>
<evidence type="ECO:0000256" key="5">
    <source>
        <dbReference type="ARBA" id="ARBA00022448"/>
    </source>
</evidence>
<keyword evidence="6 17" id="KW-0679">Respiratory chain</keyword>
<evidence type="ECO:0000256" key="12">
    <source>
        <dbReference type="ARBA" id="ARBA00023027"/>
    </source>
</evidence>
<dbReference type="InterPro" id="IPR050175">
    <property type="entry name" value="Complex_I_Subunit_2"/>
</dbReference>
<sequence>MNRLVNAFLLTSLMAGTSLVIFSNHWFPIWLGLELSTLSIIPLLSYTSQSRSVEATLKYFLVQAFSAALLLNGAVLNLWISNSWDVNSITSPISYFIITAALIIKLGLAPCHFWFPDVLSGLPFLSTIIIACWQKIAPMFLLLSLSNLVSSEIIVVCSILSVLIGGWGGLNQISIRKILAYSSIGHLGWITCVAFFIPEVSYLLFLFYILNNTAILLICHNGSLYYLSSLSKSNVVPITAVLFSIALLSLGGLPPLGGFINKVVPLIVFSLNGNNFIIPFFLIGSLISLFFYIRIVFNTSLTLFPQHSLNIVSFRSGNSSLSQPIISTLIPITIWGLLLLPIFFLFI</sequence>
<protein>
    <recommendedName>
        <fullName evidence="4 17">NADH-ubiquinone oxidoreductase chain 2</fullName>
        <ecNumber evidence="3 17">7.1.1.2</ecNumber>
    </recommendedName>
</protein>
<dbReference type="Pfam" id="PF00361">
    <property type="entry name" value="Proton_antipo_M"/>
    <property type="match status" value="1"/>
</dbReference>
<feature type="transmembrane region" description="Helical" evidence="17">
    <location>
        <begin position="325"/>
        <end position="346"/>
    </location>
</feature>
<evidence type="ECO:0000259" key="19">
    <source>
        <dbReference type="Pfam" id="PF06444"/>
    </source>
</evidence>
<evidence type="ECO:0000256" key="15">
    <source>
        <dbReference type="ARBA" id="ARBA00023136"/>
    </source>
</evidence>
<keyword evidence="7 17" id="KW-0812">Transmembrane</keyword>
<keyword evidence="5" id="KW-0813">Transport</keyword>
<dbReference type="EC" id="7.1.1.2" evidence="3 17"/>
<evidence type="ECO:0000256" key="4">
    <source>
        <dbReference type="ARBA" id="ARBA00021008"/>
    </source>
</evidence>
<dbReference type="CTD" id="4536"/>
<evidence type="ECO:0000259" key="18">
    <source>
        <dbReference type="Pfam" id="PF00361"/>
    </source>
</evidence>
<keyword evidence="14 17" id="KW-0496">Mitochondrion</keyword>
<dbReference type="AlphaFoldDB" id="A0A0D4BIA5"/>
<evidence type="ECO:0000256" key="14">
    <source>
        <dbReference type="ARBA" id="ARBA00023128"/>
    </source>
</evidence>
<dbReference type="RefSeq" id="YP_009128914.1">
    <property type="nucleotide sequence ID" value="NC_026727.1"/>
</dbReference>
<dbReference type="InterPro" id="IPR001750">
    <property type="entry name" value="ND/Mrp_TM"/>
</dbReference>
<feature type="transmembrane region" description="Helical" evidence="17">
    <location>
        <begin position="92"/>
        <end position="115"/>
    </location>
</feature>
<accession>A0A0D4BIA5</accession>
<dbReference type="GO" id="GO:0005743">
    <property type="term" value="C:mitochondrial inner membrane"/>
    <property type="evidence" value="ECO:0007669"/>
    <property type="project" value="UniProtKB-SubCell"/>
</dbReference>
<keyword evidence="12 17" id="KW-0520">NAD</keyword>
<feature type="transmembrane region" description="Helical" evidence="17">
    <location>
        <begin position="276"/>
        <end position="304"/>
    </location>
</feature>
<dbReference type="GeneID" id="23765270"/>
<comment type="subcellular location">
    <subcellularLocation>
        <location evidence="1 17">Mitochondrion inner membrane</location>
        <topology evidence="1 17">Multi-pass membrane protein</topology>
    </subcellularLocation>
</comment>
<dbReference type="PANTHER" id="PTHR46552:SF1">
    <property type="entry name" value="NADH-UBIQUINONE OXIDOREDUCTASE CHAIN 2"/>
    <property type="match status" value="1"/>
</dbReference>
<dbReference type="EMBL" id="KP398509">
    <property type="protein sequence ID" value="AJT35523.1"/>
    <property type="molecule type" value="Genomic_DNA"/>
</dbReference>
<feature type="domain" description="NADH:quinone oxidoreductase/Mrp antiporter transmembrane" evidence="18">
    <location>
        <begin position="23"/>
        <end position="288"/>
    </location>
</feature>
<name>A0A0D4BIA5_APOCL</name>
<organism evidence="20">
    <name type="scientific">Apostichopus californicus</name>
    <name type="common">California sea cucumber</name>
    <name type="synonym">Parastichopus californicus</name>
    <dbReference type="NCBI Taxonomy" id="2032702"/>
    <lineage>
        <taxon>Eukaryota</taxon>
        <taxon>Metazoa</taxon>
        <taxon>Echinodermata</taxon>
        <taxon>Eleutherozoa</taxon>
        <taxon>Echinozoa</taxon>
        <taxon>Holothuroidea</taxon>
        <taxon>Aspidochirotacea</taxon>
        <taxon>Aspidochirotida</taxon>
        <taxon>Stichopodidae</taxon>
        <taxon>Apostichopus</taxon>
    </lineage>
</organism>
<comment type="similarity">
    <text evidence="2 17">Belongs to the complex I subunit 2 family.</text>
</comment>
<evidence type="ECO:0000256" key="13">
    <source>
        <dbReference type="ARBA" id="ARBA00023075"/>
    </source>
</evidence>
<keyword evidence="9 17" id="KW-1278">Translocase</keyword>
<feature type="transmembrane region" description="Helical" evidence="17">
    <location>
        <begin position="178"/>
        <end position="197"/>
    </location>
</feature>
<feature type="transmembrane region" description="Helical" evidence="17">
    <location>
        <begin position="153"/>
        <end position="171"/>
    </location>
</feature>
<evidence type="ECO:0000256" key="7">
    <source>
        <dbReference type="ARBA" id="ARBA00022692"/>
    </source>
</evidence>
<dbReference type="InterPro" id="IPR010933">
    <property type="entry name" value="NADH_DH_su2_C"/>
</dbReference>
<dbReference type="PRINTS" id="PR01436">
    <property type="entry name" value="NADHDHGNASE2"/>
</dbReference>
<feature type="domain" description="NADH dehydrogenase subunit 2 C-terminal" evidence="19">
    <location>
        <begin position="289"/>
        <end position="343"/>
    </location>
</feature>
<keyword evidence="13 17" id="KW-0830">Ubiquinone</keyword>
<reference evidence="20" key="1">
    <citation type="submission" date="2015-01" db="EMBL/GenBank/DDBJ databases">
        <title>Complete mitochondrial genome of the Parastichopus californicus.</title>
        <authorList>
            <person name="Liu W."/>
        </authorList>
    </citation>
    <scope>NUCLEOTIDE SEQUENCE</scope>
</reference>
<dbReference type="InterPro" id="IPR003917">
    <property type="entry name" value="NADH_UbQ_OxRdtase_chain2"/>
</dbReference>
<geneLocation type="mitochondrion" evidence="20"/>
<evidence type="ECO:0000256" key="16">
    <source>
        <dbReference type="ARBA" id="ARBA00049551"/>
    </source>
</evidence>
<evidence type="ECO:0000256" key="17">
    <source>
        <dbReference type="RuleBase" id="RU003403"/>
    </source>
</evidence>
<evidence type="ECO:0000313" key="20">
    <source>
        <dbReference type="EMBL" id="AJT35523.1"/>
    </source>
</evidence>
<proteinExistence type="inferred from homology"/>
<keyword evidence="11 17" id="KW-1133">Transmembrane helix</keyword>
<keyword evidence="15 17" id="KW-0472">Membrane</keyword>